<dbReference type="Proteomes" id="UP001107558">
    <property type="component" value="Chromosome 2"/>
</dbReference>
<keyword evidence="1" id="KW-0732">Signal</keyword>
<keyword evidence="3" id="KW-1185">Reference proteome</keyword>
<evidence type="ECO:0000313" key="2">
    <source>
        <dbReference type="EMBL" id="KAG5678694.1"/>
    </source>
</evidence>
<evidence type="ECO:0000313" key="3">
    <source>
        <dbReference type="Proteomes" id="UP001107558"/>
    </source>
</evidence>
<evidence type="ECO:0008006" key="4">
    <source>
        <dbReference type="Google" id="ProtNLM"/>
    </source>
</evidence>
<name>A0A9J6CAQ9_POLVA</name>
<proteinExistence type="predicted"/>
<evidence type="ECO:0000256" key="1">
    <source>
        <dbReference type="SAM" id="SignalP"/>
    </source>
</evidence>
<comment type="caution">
    <text evidence="2">The sequence shown here is derived from an EMBL/GenBank/DDBJ whole genome shotgun (WGS) entry which is preliminary data.</text>
</comment>
<dbReference type="EMBL" id="JADBJN010000002">
    <property type="protein sequence ID" value="KAG5678694.1"/>
    <property type="molecule type" value="Genomic_DNA"/>
</dbReference>
<protein>
    <recommendedName>
        <fullName evidence="4">Secreted peptide</fullName>
    </recommendedName>
</protein>
<gene>
    <name evidence="2" type="ORF">PVAND_008343</name>
</gene>
<feature type="signal peptide" evidence="1">
    <location>
        <begin position="1"/>
        <end position="19"/>
    </location>
</feature>
<accession>A0A9J6CAQ9</accession>
<dbReference type="AlphaFoldDB" id="A0A9J6CAQ9"/>
<feature type="chain" id="PRO_5039920122" description="Secreted peptide" evidence="1">
    <location>
        <begin position="20"/>
        <end position="69"/>
    </location>
</feature>
<reference evidence="2" key="1">
    <citation type="submission" date="2021-03" db="EMBL/GenBank/DDBJ databases">
        <title>Chromosome level genome of the anhydrobiotic midge Polypedilum vanderplanki.</title>
        <authorList>
            <person name="Yoshida Y."/>
            <person name="Kikawada T."/>
            <person name="Gusev O."/>
        </authorList>
    </citation>
    <scope>NUCLEOTIDE SEQUENCE</scope>
    <source>
        <strain evidence="2">NIAS01</strain>
        <tissue evidence="2">Whole body or cell culture</tissue>
    </source>
</reference>
<organism evidence="2 3">
    <name type="scientific">Polypedilum vanderplanki</name>
    <name type="common">Sleeping chironomid midge</name>
    <dbReference type="NCBI Taxonomy" id="319348"/>
    <lineage>
        <taxon>Eukaryota</taxon>
        <taxon>Metazoa</taxon>
        <taxon>Ecdysozoa</taxon>
        <taxon>Arthropoda</taxon>
        <taxon>Hexapoda</taxon>
        <taxon>Insecta</taxon>
        <taxon>Pterygota</taxon>
        <taxon>Neoptera</taxon>
        <taxon>Endopterygota</taxon>
        <taxon>Diptera</taxon>
        <taxon>Nematocera</taxon>
        <taxon>Chironomoidea</taxon>
        <taxon>Chironomidae</taxon>
        <taxon>Chironominae</taxon>
        <taxon>Polypedilum</taxon>
        <taxon>Polypedilum</taxon>
    </lineage>
</organism>
<sequence length="69" mass="7551">MVMMTLLSPASVCMYIILAYPGERPIPRPIVGLPPQYRPQQQQQQPTSNDGIISSLTNGLSSFVNSIFG</sequence>